<keyword evidence="2" id="KW-1185">Reference proteome</keyword>
<dbReference type="EMBL" id="QPJU01000002">
    <property type="protein sequence ID" value="RCX10706.1"/>
    <property type="molecule type" value="Genomic_DNA"/>
</dbReference>
<evidence type="ECO:0000313" key="1">
    <source>
        <dbReference type="EMBL" id="RCX10706.1"/>
    </source>
</evidence>
<name>A0A369AR42_9BURK</name>
<dbReference type="Proteomes" id="UP000252174">
    <property type="component" value="Unassembled WGS sequence"/>
</dbReference>
<dbReference type="OrthoDB" id="5460653at2"/>
<dbReference type="InterPro" id="IPR009363">
    <property type="entry name" value="Phage_Mu_Gp16"/>
</dbReference>
<evidence type="ECO:0000313" key="2">
    <source>
        <dbReference type="Proteomes" id="UP000252174"/>
    </source>
</evidence>
<comment type="caution">
    <text evidence="1">The sequence shown here is derived from an EMBL/GenBank/DDBJ whole genome shotgun (WGS) entry which is preliminary data.</text>
</comment>
<dbReference type="Pfam" id="PF06252">
    <property type="entry name" value="GemA"/>
    <property type="match status" value="1"/>
</dbReference>
<gene>
    <name evidence="1" type="ORF">DFR45_102107</name>
</gene>
<accession>A0A369AR42</accession>
<protein>
    <submittedName>
        <fullName evidence="1">Uncharacterized protein DUF1018</fullName>
    </submittedName>
</protein>
<proteinExistence type="predicted"/>
<reference evidence="1 2" key="1">
    <citation type="submission" date="2018-07" db="EMBL/GenBank/DDBJ databases">
        <title>Genomic Encyclopedia of Type Strains, Phase IV (KMG-IV): sequencing the most valuable type-strain genomes for metagenomic binning, comparative biology and taxonomic classification.</title>
        <authorList>
            <person name="Goeker M."/>
        </authorList>
    </citation>
    <scope>NUCLEOTIDE SEQUENCE [LARGE SCALE GENOMIC DNA]</scope>
    <source>
        <strain evidence="1 2">DSM 100911</strain>
    </source>
</reference>
<dbReference type="AlphaFoldDB" id="A0A369AR42"/>
<dbReference type="RefSeq" id="WP_114482306.1">
    <property type="nucleotide sequence ID" value="NZ_QPJU01000002.1"/>
</dbReference>
<sequence>MAANHTAAIHVLKAKLGMSDDDYRALLLHLTGKASSKDMTQAQRRTVREHLQGLTVRMGLAQTTRRHPLTQERFAQAKASASPRERKVWALWHQLHQDGLVNNPSRAALDAWVERTVHVSALRFCNSAQLDTCIEALKEWVKRGPAPRNAQGERHE</sequence>
<organism evidence="1 2">
    <name type="scientific">Extensimonas vulgaris</name>
    <dbReference type="NCBI Taxonomy" id="1031594"/>
    <lineage>
        <taxon>Bacteria</taxon>
        <taxon>Pseudomonadati</taxon>
        <taxon>Pseudomonadota</taxon>
        <taxon>Betaproteobacteria</taxon>
        <taxon>Burkholderiales</taxon>
        <taxon>Comamonadaceae</taxon>
        <taxon>Extensimonas</taxon>
    </lineage>
</organism>